<evidence type="ECO:0000313" key="5">
    <source>
        <dbReference type="EMBL" id="OHA65874.1"/>
    </source>
</evidence>
<dbReference type="GO" id="GO:0110001">
    <property type="term" value="C:toxin-antitoxin complex"/>
    <property type="evidence" value="ECO:0007669"/>
    <property type="project" value="InterPro"/>
</dbReference>
<proteinExistence type="inferred from homology"/>
<evidence type="ECO:0000256" key="3">
    <source>
        <dbReference type="ARBA" id="ARBA00022801"/>
    </source>
</evidence>
<keyword evidence="3" id="KW-0378">Hydrolase</keyword>
<keyword evidence="2" id="KW-0540">Nuclease</keyword>
<accession>A0A1G2QZ10</accession>
<dbReference type="Gene3D" id="1.20.120.580">
    <property type="entry name" value="bsu32300-like"/>
    <property type="match status" value="1"/>
</dbReference>
<dbReference type="GO" id="GO:0004540">
    <property type="term" value="F:RNA nuclease activity"/>
    <property type="evidence" value="ECO:0007669"/>
    <property type="project" value="InterPro"/>
</dbReference>
<protein>
    <recommendedName>
        <fullName evidence="7">DUF86 domain-containing protein</fullName>
    </recommendedName>
</protein>
<sequence length="151" mass="17529">MTSLSRQKILEKLQHLQEYIEYLHTLQKECSAEQSFVSDFHLFGNTERYLQLSIQAIIDASHLLILNLGFKRPTDNYEAVSTLFEKNILADDLAHAITRMIGLRNLLVHEYGQIDRKKIFHFLQHNLKDIEAFRDQISSVIAQDSRDNAAT</sequence>
<dbReference type="EMBL" id="MHTV01000040">
    <property type="protein sequence ID" value="OHA65874.1"/>
    <property type="molecule type" value="Genomic_DNA"/>
</dbReference>
<dbReference type="GO" id="GO:0016787">
    <property type="term" value="F:hydrolase activity"/>
    <property type="evidence" value="ECO:0007669"/>
    <property type="project" value="UniProtKB-KW"/>
</dbReference>
<evidence type="ECO:0000256" key="4">
    <source>
        <dbReference type="ARBA" id="ARBA00024207"/>
    </source>
</evidence>
<organism evidence="5 6">
    <name type="scientific">Candidatus Wildermuthbacteria bacterium RIFCSPHIGHO2_02_FULL_45_25</name>
    <dbReference type="NCBI Taxonomy" id="1802450"/>
    <lineage>
        <taxon>Bacteria</taxon>
        <taxon>Candidatus Wildermuthiibacteriota</taxon>
    </lineage>
</organism>
<reference evidence="5 6" key="1">
    <citation type="journal article" date="2016" name="Nat. Commun.">
        <title>Thousands of microbial genomes shed light on interconnected biogeochemical processes in an aquifer system.</title>
        <authorList>
            <person name="Anantharaman K."/>
            <person name="Brown C.T."/>
            <person name="Hug L.A."/>
            <person name="Sharon I."/>
            <person name="Castelle C.J."/>
            <person name="Probst A.J."/>
            <person name="Thomas B.C."/>
            <person name="Singh A."/>
            <person name="Wilkins M.J."/>
            <person name="Karaoz U."/>
            <person name="Brodie E.L."/>
            <person name="Williams K.H."/>
            <person name="Hubbard S.S."/>
            <person name="Banfield J.F."/>
        </authorList>
    </citation>
    <scope>NUCLEOTIDE SEQUENCE [LARGE SCALE GENOMIC DNA]</scope>
</reference>
<evidence type="ECO:0000256" key="1">
    <source>
        <dbReference type="ARBA" id="ARBA00022649"/>
    </source>
</evidence>
<dbReference type="AlphaFoldDB" id="A0A1G2QZ10"/>
<dbReference type="PANTHER" id="PTHR33397">
    <property type="entry name" value="UPF0331 PROTEIN YUTE"/>
    <property type="match status" value="1"/>
</dbReference>
<dbReference type="InterPro" id="IPR052379">
    <property type="entry name" value="Type_VII_TA_RNase"/>
</dbReference>
<gene>
    <name evidence="5" type="ORF">A3C04_00040</name>
</gene>
<comment type="similarity">
    <text evidence="4">Belongs to the HepT RNase toxin family.</text>
</comment>
<name>A0A1G2QZ10_9BACT</name>
<evidence type="ECO:0000256" key="2">
    <source>
        <dbReference type="ARBA" id="ARBA00022722"/>
    </source>
</evidence>
<dbReference type="PANTHER" id="PTHR33397:SF5">
    <property type="entry name" value="RNASE YUTE-RELATED"/>
    <property type="match status" value="1"/>
</dbReference>
<dbReference type="InterPro" id="IPR037038">
    <property type="entry name" value="HepT-like_sf"/>
</dbReference>
<evidence type="ECO:0000313" key="6">
    <source>
        <dbReference type="Proteomes" id="UP000178092"/>
    </source>
</evidence>
<dbReference type="Pfam" id="PF01934">
    <property type="entry name" value="HepT-like"/>
    <property type="match status" value="1"/>
</dbReference>
<dbReference type="Proteomes" id="UP000178092">
    <property type="component" value="Unassembled WGS sequence"/>
</dbReference>
<evidence type="ECO:0008006" key="7">
    <source>
        <dbReference type="Google" id="ProtNLM"/>
    </source>
</evidence>
<dbReference type="InterPro" id="IPR008201">
    <property type="entry name" value="HepT-like"/>
</dbReference>
<keyword evidence="1" id="KW-1277">Toxin-antitoxin system</keyword>
<dbReference type="NCBIfam" id="NF047751">
    <property type="entry name" value="HepT_toxin"/>
    <property type="match status" value="1"/>
</dbReference>
<comment type="caution">
    <text evidence="5">The sequence shown here is derived from an EMBL/GenBank/DDBJ whole genome shotgun (WGS) entry which is preliminary data.</text>
</comment>